<protein>
    <submittedName>
        <fullName evidence="1">Uncharacterized protein</fullName>
    </submittedName>
</protein>
<proteinExistence type="predicted"/>
<dbReference type="EMBL" id="JAHRHJ020000003">
    <property type="protein sequence ID" value="KAH9323973.1"/>
    <property type="molecule type" value="Genomic_DNA"/>
</dbReference>
<evidence type="ECO:0000313" key="2">
    <source>
        <dbReference type="Proteomes" id="UP000824469"/>
    </source>
</evidence>
<comment type="caution">
    <text evidence="1">The sequence shown here is derived from an EMBL/GenBank/DDBJ whole genome shotgun (WGS) entry which is preliminary data.</text>
</comment>
<evidence type="ECO:0000313" key="1">
    <source>
        <dbReference type="EMBL" id="KAH9323973.1"/>
    </source>
</evidence>
<dbReference type="AlphaFoldDB" id="A0AA38LGI7"/>
<gene>
    <name evidence="1" type="ORF">KI387_043914</name>
</gene>
<sequence>MVYLVDGEEIESLNVDHSVGVCEVVDSVDAYARMYHEPLKTKKVNIGSEEDPKEAIVGDYWLEKEVSNIIDLLHEFED</sequence>
<dbReference type="Proteomes" id="UP000824469">
    <property type="component" value="Unassembled WGS sequence"/>
</dbReference>
<name>A0AA38LGI7_TAXCH</name>
<reference evidence="1 2" key="1">
    <citation type="journal article" date="2021" name="Nat. Plants">
        <title>The Taxus genome provides insights into paclitaxel biosynthesis.</title>
        <authorList>
            <person name="Xiong X."/>
            <person name="Gou J."/>
            <person name="Liao Q."/>
            <person name="Li Y."/>
            <person name="Zhou Q."/>
            <person name="Bi G."/>
            <person name="Li C."/>
            <person name="Du R."/>
            <person name="Wang X."/>
            <person name="Sun T."/>
            <person name="Guo L."/>
            <person name="Liang H."/>
            <person name="Lu P."/>
            <person name="Wu Y."/>
            <person name="Zhang Z."/>
            <person name="Ro D.K."/>
            <person name="Shang Y."/>
            <person name="Huang S."/>
            <person name="Yan J."/>
        </authorList>
    </citation>
    <scope>NUCLEOTIDE SEQUENCE [LARGE SCALE GENOMIC DNA]</scope>
    <source>
        <strain evidence="1">Ta-2019</strain>
    </source>
</reference>
<keyword evidence="2" id="KW-1185">Reference proteome</keyword>
<accession>A0AA38LGI7</accession>
<organism evidence="1 2">
    <name type="scientific">Taxus chinensis</name>
    <name type="common">Chinese yew</name>
    <name type="synonym">Taxus wallichiana var. chinensis</name>
    <dbReference type="NCBI Taxonomy" id="29808"/>
    <lineage>
        <taxon>Eukaryota</taxon>
        <taxon>Viridiplantae</taxon>
        <taxon>Streptophyta</taxon>
        <taxon>Embryophyta</taxon>
        <taxon>Tracheophyta</taxon>
        <taxon>Spermatophyta</taxon>
        <taxon>Pinopsida</taxon>
        <taxon>Pinidae</taxon>
        <taxon>Conifers II</taxon>
        <taxon>Cupressales</taxon>
        <taxon>Taxaceae</taxon>
        <taxon>Taxus</taxon>
    </lineage>
</organism>